<protein>
    <submittedName>
        <fullName evidence="2">Uncharacterized protein</fullName>
    </submittedName>
</protein>
<dbReference type="OrthoDB" id="10639996at2759"/>
<feature type="region of interest" description="Disordered" evidence="1">
    <location>
        <begin position="209"/>
        <end position="229"/>
    </location>
</feature>
<evidence type="ECO:0000256" key="1">
    <source>
        <dbReference type="SAM" id="MobiDB-lite"/>
    </source>
</evidence>
<name>A0A367YCE7_9ASCO</name>
<dbReference type="AlphaFoldDB" id="A0A367YCE7"/>
<dbReference type="Proteomes" id="UP000253472">
    <property type="component" value="Unassembled WGS sequence"/>
</dbReference>
<reference evidence="2 3" key="1">
    <citation type="submission" date="2018-06" db="EMBL/GenBank/DDBJ databases">
        <title>Whole genome sequencing of Candida tropicalis (genome annotated by CSBL at Korea University).</title>
        <authorList>
            <person name="Ahn J."/>
        </authorList>
    </citation>
    <scope>NUCLEOTIDE SEQUENCE [LARGE SCALE GENOMIC DNA]</scope>
    <source>
        <strain evidence="2 3">ATCC 20962</strain>
    </source>
</reference>
<keyword evidence="3" id="KW-1185">Reference proteome</keyword>
<sequence length="229" mass="25588">MNDKIVYQPVDLLKLRHLKRYDHIKLTDLLVRHQPPPQHQPRRKHFPSFNAVQATAATFYPISAFILVYHHQEYQYYPQPQYVSSSPALIASPGPVSPQNLYVNPSFPFYPQQQQQPQLYVTPLSPISPLKSAVSVAIPVIQLDPGMDVPMGGVPLQSFYLPPPQPQQQQFRYASPISPQNKENFLKVSQTMKDIPDVKEVPGIEDASAISGSCSASSSASSSDIIIQI</sequence>
<comment type="caution">
    <text evidence="2">The sequence shown here is derived from an EMBL/GenBank/DDBJ whole genome shotgun (WGS) entry which is preliminary data.</text>
</comment>
<evidence type="ECO:0000313" key="2">
    <source>
        <dbReference type="EMBL" id="RCK63477.1"/>
    </source>
</evidence>
<gene>
    <name evidence="2" type="ORF">Cantr_09757</name>
</gene>
<evidence type="ECO:0000313" key="3">
    <source>
        <dbReference type="Proteomes" id="UP000253472"/>
    </source>
</evidence>
<dbReference type="EMBL" id="QLNQ01000024">
    <property type="protein sequence ID" value="RCK63477.1"/>
    <property type="molecule type" value="Genomic_DNA"/>
</dbReference>
<proteinExistence type="predicted"/>
<accession>A0A367YCE7</accession>
<organism evidence="2 3">
    <name type="scientific">Candida viswanathii</name>
    <dbReference type="NCBI Taxonomy" id="5486"/>
    <lineage>
        <taxon>Eukaryota</taxon>
        <taxon>Fungi</taxon>
        <taxon>Dikarya</taxon>
        <taxon>Ascomycota</taxon>
        <taxon>Saccharomycotina</taxon>
        <taxon>Pichiomycetes</taxon>
        <taxon>Debaryomycetaceae</taxon>
        <taxon>Candida/Lodderomyces clade</taxon>
        <taxon>Candida</taxon>
    </lineage>
</organism>